<proteinExistence type="inferred from homology"/>
<dbReference type="PANTHER" id="PTHR28524:SF3">
    <property type="entry name" value="SUCCINATE DEHYDROGENASE ASSEMBLY FACTOR 4, MITOCHONDRIAL"/>
    <property type="match status" value="1"/>
</dbReference>
<dbReference type="KEGG" id="msym:MSY001_2571"/>
<gene>
    <name evidence="3" type="ORF">MSYG_0954</name>
</gene>
<dbReference type="EMBL" id="LT671822">
    <property type="protein sequence ID" value="SHO76616.1"/>
    <property type="molecule type" value="Genomic_DNA"/>
</dbReference>
<dbReference type="OrthoDB" id="201362at2759"/>
<evidence type="ECO:0000256" key="2">
    <source>
        <dbReference type="ARBA" id="ARBA00022170"/>
    </source>
</evidence>
<accession>M5EQ37</accession>
<dbReference type="InterPro" id="IPR012875">
    <property type="entry name" value="SDHF4"/>
</dbReference>
<dbReference type="RefSeq" id="XP_018741093.1">
    <property type="nucleotide sequence ID" value="XM_018884433.1"/>
</dbReference>
<dbReference type="GO" id="GO:0034553">
    <property type="term" value="P:mitochondrial respiratory chain complex II assembly"/>
    <property type="evidence" value="ECO:0007669"/>
    <property type="project" value="TreeGrafter"/>
</dbReference>
<dbReference type="GO" id="GO:0005739">
    <property type="term" value="C:mitochondrion"/>
    <property type="evidence" value="ECO:0007669"/>
    <property type="project" value="TreeGrafter"/>
</dbReference>
<dbReference type="PANTHER" id="PTHR28524">
    <property type="entry name" value="SUCCINATE DEHYDROGENASE ASSEMBLY FACTOR 4, MITOCHONDRIAL"/>
    <property type="match status" value="1"/>
</dbReference>
<evidence type="ECO:0000313" key="3">
    <source>
        <dbReference type="EMBL" id="SHO76616.1"/>
    </source>
</evidence>
<keyword evidence="4" id="KW-1185">Reference proteome</keyword>
<evidence type="ECO:0000313" key="4">
    <source>
        <dbReference type="Proteomes" id="UP000186303"/>
    </source>
</evidence>
<dbReference type="Proteomes" id="UP000186303">
    <property type="component" value="Chromosome 2"/>
</dbReference>
<dbReference type="HOGENOM" id="CLU_101052_2_0_1"/>
<organism evidence="3 4">
    <name type="scientific">Malassezia sympodialis (strain ATCC 42132)</name>
    <name type="common">Atopic eczema-associated yeast</name>
    <dbReference type="NCBI Taxonomy" id="1230383"/>
    <lineage>
        <taxon>Eukaryota</taxon>
        <taxon>Fungi</taxon>
        <taxon>Dikarya</taxon>
        <taxon>Basidiomycota</taxon>
        <taxon>Ustilaginomycotina</taxon>
        <taxon>Malasseziomycetes</taxon>
        <taxon>Malasseziales</taxon>
        <taxon>Malasseziaceae</taxon>
        <taxon>Malassezia</taxon>
    </lineage>
</organism>
<dbReference type="VEuPathDB" id="FungiDB:MSYG_0954"/>
<sequence length="119" mass="13235">MLRTFSSNVAERAPCQLRTFASSVLARSDAPFSRPGPIPLPKEEQKEFEKLVRDKENTIPFADIDKEGKESNAHPDARQKASVEFEGDVNPVTGEVGGPKTDPLRWNSEWTFGGRATDF</sequence>
<dbReference type="AlphaFoldDB" id="M5EQ37"/>
<dbReference type="Pfam" id="PF07896">
    <property type="entry name" value="DUF1674"/>
    <property type="match status" value="1"/>
</dbReference>
<reference evidence="4" key="1">
    <citation type="journal article" date="2017" name="Nucleic Acids Res.">
        <title>Proteogenomics produces comprehensive and highly accurate protein-coding gene annotation in a complete genome assembly of Malassezia sympodialis.</title>
        <authorList>
            <person name="Zhu Y."/>
            <person name="Engstroem P.G."/>
            <person name="Tellgren-Roth C."/>
            <person name="Baudo C.D."/>
            <person name="Kennell J.C."/>
            <person name="Sun S."/>
            <person name="Billmyre R.B."/>
            <person name="Schroeder M.S."/>
            <person name="Andersson A."/>
            <person name="Holm T."/>
            <person name="Sigurgeirsson B."/>
            <person name="Wu G."/>
            <person name="Sankaranarayanan S.R."/>
            <person name="Siddharthan R."/>
            <person name="Sanyal K."/>
            <person name="Lundeberg J."/>
            <person name="Nystedt B."/>
            <person name="Boekhout T."/>
            <person name="Dawson T.L. Jr."/>
            <person name="Heitman J."/>
            <person name="Scheynius A."/>
            <person name="Lehtioe J."/>
        </authorList>
    </citation>
    <scope>NUCLEOTIDE SEQUENCE [LARGE SCALE GENOMIC DNA]</scope>
    <source>
        <strain evidence="4">ATCC 42132</strain>
    </source>
</reference>
<comment type="similarity">
    <text evidence="1">Belongs to the SDHAF4 family.</text>
</comment>
<evidence type="ECO:0000256" key="1">
    <source>
        <dbReference type="ARBA" id="ARBA00005701"/>
    </source>
</evidence>
<dbReference type="OMA" id="IHDDAIK"/>
<name>M5EQ37_MALS4</name>
<protein>
    <recommendedName>
        <fullName evidence="2">Succinate dehydrogenase assembly factor 4, mitochondrial</fullName>
    </recommendedName>
</protein>